<reference evidence="5 6" key="1">
    <citation type="submission" date="2015-02" db="EMBL/GenBank/DDBJ databases">
        <authorList>
            <person name="Ju K.-S."/>
            <person name="Doroghazi J.R."/>
            <person name="Metcalf W."/>
        </authorList>
    </citation>
    <scope>NUCLEOTIDE SEQUENCE [LARGE SCALE GENOMIC DNA]</scope>
    <source>
        <strain evidence="5 6">NRRL ISP-5550</strain>
    </source>
</reference>
<dbReference type="AlphaFoldDB" id="A0A0F4JSE2"/>
<dbReference type="PROSITE" id="PS51184">
    <property type="entry name" value="JMJC"/>
    <property type="match status" value="1"/>
</dbReference>
<dbReference type="PATRIC" id="fig|68223.7.peg.3207"/>
<keyword evidence="2" id="KW-0479">Metal-binding</keyword>
<dbReference type="PANTHER" id="PTHR13096">
    <property type="entry name" value="MINA53 MYC INDUCED NUCLEAR ANTIGEN"/>
    <property type="match status" value="1"/>
</dbReference>
<comment type="cofactor">
    <cofactor evidence="1">
        <name>Fe(2+)</name>
        <dbReference type="ChEBI" id="CHEBI:29033"/>
    </cofactor>
</comment>
<dbReference type="Pfam" id="PF08007">
    <property type="entry name" value="JmjC_2"/>
    <property type="match status" value="1"/>
</dbReference>
<accession>A0A0F4JSE2</accession>
<dbReference type="SUPFAM" id="SSF51197">
    <property type="entry name" value="Clavaminate synthase-like"/>
    <property type="match status" value="1"/>
</dbReference>
<keyword evidence="6" id="KW-1185">Reference proteome</keyword>
<dbReference type="Gene3D" id="2.60.120.650">
    <property type="entry name" value="Cupin"/>
    <property type="match status" value="1"/>
</dbReference>
<evidence type="ECO:0000256" key="1">
    <source>
        <dbReference type="ARBA" id="ARBA00001954"/>
    </source>
</evidence>
<evidence type="ECO:0000313" key="5">
    <source>
        <dbReference type="EMBL" id="KJY37085.1"/>
    </source>
</evidence>
<evidence type="ECO:0000256" key="2">
    <source>
        <dbReference type="ARBA" id="ARBA00022723"/>
    </source>
</evidence>
<dbReference type="EMBL" id="JZWV01000119">
    <property type="protein sequence ID" value="KJY37085.1"/>
    <property type="molecule type" value="Genomic_DNA"/>
</dbReference>
<dbReference type="GO" id="GO:0046872">
    <property type="term" value="F:metal ion binding"/>
    <property type="evidence" value="ECO:0007669"/>
    <property type="project" value="UniProtKB-KW"/>
</dbReference>
<protein>
    <submittedName>
        <fullName evidence="5">Cupin</fullName>
    </submittedName>
</protein>
<organism evidence="5 6">
    <name type="scientific">Streptomyces katrae</name>
    <dbReference type="NCBI Taxonomy" id="68223"/>
    <lineage>
        <taxon>Bacteria</taxon>
        <taxon>Bacillati</taxon>
        <taxon>Actinomycetota</taxon>
        <taxon>Actinomycetes</taxon>
        <taxon>Kitasatosporales</taxon>
        <taxon>Streptomycetaceae</taxon>
        <taxon>Streptomyces</taxon>
    </lineage>
</organism>
<evidence type="ECO:0000313" key="6">
    <source>
        <dbReference type="Proteomes" id="UP000033551"/>
    </source>
</evidence>
<name>A0A0F4JSE2_9ACTN</name>
<gene>
    <name evidence="5" type="ORF">VR44_06470</name>
</gene>
<evidence type="ECO:0000259" key="4">
    <source>
        <dbReference type="PROSITE" id="PS51184"/>
    </source>
</evidence>
<dbReference type="RefSeq" id="WP_045946407.1">
    <property type="nucleotide sequence ID" value="NZ_JZWV01000119.1"/>
</dbReference>
<dbReference type="OrthoDB" id="9764016at2"/>
<dbReference type="InterPro" id="IPR003347">
    <property type="entry name" value="JmjC_dom"/>
</dbReference>
<dbReference type="PANTHER" id="PTHR13096:SF8">
    <property type="entry name" value="RIBOSOMAL OXYGENASE 1"/>
    <property type="match status" value="1"/>
</dbReference>
<dbReference type="SMART" id="SM00558">
    <property type="entry name" value="JmjC"/>
    <property type="match status" value="1"/>
</dbReference>
<comment type="caution">
    <text evidence="5">The sequence shown here is derived from an EMBL/GenBank/DDBJ whole genome shotgun (WGS) entry which is preliminary data.</text>
</comment>
<dbReference type="Proteomes" id="UP000033551">
    <property type="component" value="Unassembled WGS sequence"/>
</dbReference>
<dbReference type="InterPro" id="IPR039994">
    <property type="entry name" value="NO66-like"/>
</dbReference>
<feature type="domain" description="JmjC" evidence="4">
    <location>
        <begin position="86"/>
        <end position="239"/>
    </location>
</feature>
<keyword evidence="3" id="KW-0408">Iron</keyword>
<proteinExistence type="predicted"/>
<evidence type="ECO:0000256" key="3">
    <source>
        <dbReference type="ARBA" id="ARBA00023004"/>
    </source>
</evidence>
<sequence length="389" mass="42944">MTTFTEVVECLGGDFPAGAFGRQHRVWNNVADFSGLLSWDDVNEIVARGRLEPPRLRLHRDGEQIPWQTYATPVTTRRSTVWQRIQPSRLHQQLKDGASLVLDAVDELHAPVEALARDLESVFRSHIQVNMYASWTGREGFGTHWDDHDVVVVQLEGAKRWRIYGPTRINPLYRDLEAPQPPEGEPLAEIMLRAGDMLYLPRGWWHAVAATEGRSLHLTCGLQTTTGADLIGWLSERLRGSETVRAHLPAFGTVADHAAYLETLRKEISEALHDGVITEYLDHRDATEPGRPTPFLPYLDAVPAEPDLRVRLTTARARTTTNAEGQVVLMAGGQQWTFAPAAVPVLAPLVAGESPTLGFLAEDAGLTVEQVASLVAELVSADVATVISR</sequence>